<name>A0A328FHD0_9BACT</name>
<dbReference type="OrthoDB" id="9791273at2"/>
<sequence>MALCVDKGDIGLTSAISFPVSANCIDIDVLPKHFHRIRYYGFLANGQGGRHIAAIRQALNDRNPHDAEPQKEQPPQCPVCGKENMITILVLDGHGNVVVKEDFPNTETKQVPPTASEP</sequence>
<evidence type="ECO:0000313" key="2">
    <source>
        <dbReference type="EMBL" id="RAM03991.1"/>
    </source>
</evidence>
<keyword evidence="4" id="KW-1185">Reference proteome</keyword>
<dbReference type="Proteomes" id="UP000293902">
    <property type="component" value="Chromosome"/>
</dbReference>
<proteinExistence type="predicted"/>
<dbReference type="RefSeq" id="WP_111952694.1">
    <property type="nucleotide sequence ID" value="NZ_CP036313.1"/>
</dbReference>
<reference evidence="2 3" key="1">
    <citation type="submission" date="2018-06" db="EMBL/GenBank/DDBJ databases">
        <title>Complete Genome Sequence of Desulfobacter hydrogenophilus (DSM3380).</title>
        <authorList>
            <person name="Marietou A."/>
            <person name="Schreiber L."/>
            <person name="Marshall I."/>
            <person name="Jorgensen B."/>
        </authorList>
    </citation>
    <scope>NUCLEOTIDE SEQUENCE [LARGE SCALE GENOMIC DNA]</scope>
    <source>
        <strain evidence="2 3">DSM 3380</strain>
    </source>
</reference>
<gene>
    <name evidence="2" type="ORF">DO021_00790</name>
    <name evidence="1" type="ORF">EYB58_08805</name>
</gene>
<dbReference type="EMBL" id="CP036313">
    <property type="protein sequence ID" value="QBH13007.1"/>
    <property type="molecule type" value="Genomic_DNA"/>
</dbReference>
<organism evidence="2 3">
    <name type="scientific">Desulfobacter hydrogenophilus</name>
    <dbReference type="NCBI Taxonomy" id="2291"/>
    <lineage>
        <taxon>Bacteria</taxon>
        <taxon>Pseudomonadati</taxon>
        <taxon>Thermodesulfobacteriota</taxon>
        <taxon>Desulfobacteria</taxon>
        <taxon>Desulfobacterales</taxon>
        <taxon>Desulfobacteraceae</taxon>
        <taxon>Desulfobacter</taxon>
    </lineage>
</organism>
<accession>A0A328FHD0</accession>
<dbReference type="AlphaFoldDB" id="A0A328FHD0"/>
<dbReference type="Proteomes" id="UP000248798">
    <property type="component" value="Unassembled WGS sequence"/>
</dbReference>
<evidence type="ECO:0000313" key="4">
    <source>
        <dbReference type="Proteomes" id="UP000293902"/>
    </source>
</evidence>
<evidence type="ECO:0000313" key="3">
    <source>
        <dbReference type="Proteomes" id="UP000248798"/>
    </source>
</evidence>
<evidence type="ECO:0000313" key="1">
    <source>
        <dbReference type="EMBL" id="QBH13007.1"/>
    </source>
</evidence>
<protein>
    <submittedName>
        <fullName evidence="2">Uncharacterized protein</fullName>
    </submittedName>
</protein>
<dbReference type="EMBL" id="QLNI01000001">
    <property type="protein sequence ID" value="RAM03991.1"/>
    <property type="molecule type" value="Genomic_DNA"/>
</dbReference>
<reference evidence="1 4" key="2">
    <citation type="submission" date="2019-02" db="EMBL/GenBank/DDBJ databases">
        <title>Complete genome sequence of Desulfobacter hydrogenophilus AcRS1.</title>
        <authorList>
            <person name="Marietou A."/>
            <person name="Lund M.B."/>
            <person name="Marshall I.P.G."/>
            <person name="Schreiber L."/>
            <person name="Jorgensen B."/>
        </authorList>
    </citation>
    <scope>NUCLEOTIDE SEQUENCE [LARGE SCALE GENOMIC DNA]</scope>
    <source>
        <strain evidence="1 4">AcRS1</strain>
    </source>
</reference>